<evidence type="ECO:0000259" key="2">
    <source>
        <dbReference type="PROSITE" id="PS51740"/>
    </source>
</evidence>
<reference evidence="3" key="2">
    <citation type="submission" date="2023-02" db="EMBL/GenBank/DDBJ databases">
        <authorList>
            <person name="Rayyan A."/>
            <person name="Meyer T."/>
            <person name="Kyndt J.A."/>
        </authorList>
    </citation>
    <scope>NUCLEOTIDE SEQUENCE</scope>
    <source>
        <strain evidence="3">DSM 9987</strain>
    </source>
</reference>
<dbReference type="GO" id="GO:0003677">
    <property type="term" value="F:DNA binding"/>
    <property type="evidence" value="ECO:0007669"/>
    <property type="project" value="UniProtKB-KW"/>
</dbReference>
<organism evidence="3 4">
    <name type="scientific">Rhodoplanes tepidamans</name>
    <name type="common">Rhodoplanes cryptolactis</name>
    <dbReference type="NCBI Taxonomy" id="200616"/>
    <lineage>
        <taxon>Bacteria</taxon>
        <taxon>Pseudomonadati</taxon>
        <taxon>Pseudomonadota</taxon>
        <taxon>Alphaproteobacteria</taxon>
        <taxon>Hyphomicrobiales</taxon>
        <taxon>Nitrobacteraceae</taxon>
        <taxon>Rhodoplanes</taxon>
    </lineage>
</organism>
<dbReference type="PROSITE" id="PS51740">
    <property type="entry name" value="SPOVT_ABRB"/>
    <property type="match status" value="1"/>
</dbReference>
<feature type="domain" description="SpoVT-AbrB" evidence="2">
    <location>
        <begin position="1"/>
        <end position="47"/>
    </location>
</feature>
<dbReference type="Pfam" id="PF04014">
    <property type="entry name" value="MazE_antitoxin"/>
    <property type="match status" value="1"/>
</dbReference>
<name>A0ABT5J9T8_RHOTP</name>
<protein>
    <submittedName>
        <fullName evidence="3">AbrB/MazE/SpoVT family DNA-binding domain-containing protein</fullName>
    </submittedName>
</protein>
<evidence type="ECO:0000313" key="3">
    <source>
        <dbReference type="EMBL" id="MDC7786430.1"/>
    </source>
</evidence>
<dbReference type="InterPro" id="IPR037914">
    <property type="entry name" value="SpoVT-AbrB_sf"/>
</dbReference>
<keyword evidence="4" id="KW-1185">Reference proteome</keyword>
<evidence type="ECO:0000313" key="4">
    <source>
        <dbReference type="Proteomes" id="UP001165652"/>
    </source>
</evidence>
<reference evidence="3" key="1">
    <citation type="journal article" date="2023" name="Microbiol Resour">
        <title>Genome Sequences of Rhodoplanes serenus and Two Thermotolerant Strains, Rhodoplanes tepidamans and 'Rhodoplanes cryptolactis,' Further Refine the Genus.</title>
        <authorList>
            <person name="Rayyan A.A."/>
            <person name="Kyndt J.A."/>
        </authorList>
    </citation>
    <scope>NUCLEOTIDE SEQUENCE</scope>
    <source>
        <strain evidence="3">DSM 9987</strain>
    </source>
</reference>
<dbReference type="EMBL" id="JAQQLI010000016">
    <property type="protein sequence ID" value="MDC7786430.1"/>
    <property type="molecule type" value="Genomic_DNA"/>
</dbReference>
<dbReference type="SMART" id="SM00966">
    <property type="entry name" value="SpoVT_AbrB"/>
    <property type="match status" value="1"/>
</dbReference>
<dbReference type="Gene3D" id="2.10.260.10">
    <property type="match status" value="1"/>
</dbReference>
<dbReference type="InterPro" id="IPR007159">
    <property type="entry name" value="SpoVT-AbrB_dom"/>
</dbReference>
<proteinExistence type="predicted"/>
<comment type="caution">
    <text evidence="3">The sequence shown here is derived from an EMBL/GenBank/DDBJ whole genome shotgun (WGS) entry which is preliminary data.</text>
</comment>
<accession>A0ABT5J9T8</accession>
<dbReference type="RefSeq" id="WP_272777278.1">
    <property type="nucleotide sequence ID" value="NZ_JAQQLI010000016.1"/>
</dbReference>
<dbReference type="Proteomes" id="UP001165652">
    <property type="component" value="Unassembled WGS sequence"/>
</dbReference>
<evidence type="ECO:0000256" key="1">
    <source>
        <dbReference type="PROSITE-ProRule" id="PRU01076"/>
    </source>
</evidence>
<keyword evidence="1 3" id="KW-0238">DNA-binding</keyword>
<dbReference type="SUPFAM" id="SSF89447">
    <property type="entry name" value="AbrB/MazE/MraZ-like"/>
    <property type="match status" value="1"/>
</dbReference>
<sequence>MQVAKWGDSLAVRLPKEVVEALGLAEGDSVEIRVAGPGTFEIASAPTVEDILAQMRRFHGGVPGDGTADAGDDDAQGRLF</sequence>
<gene>
    <name evidence="3" type="ORF">PQJ73_12130</name>
</gene>